<dbReference type="SUPFAM" id="SSF52833">
    <property type="entry name" value="Thioredoxin-like"/>
    <property type="match status" value="1"/>
</dbReference>
<evidence type="ECO:0000256" key="1">
    <source>
        <dbReference type="ARBA" id="ARBA00001974"/>
    </source>
</evidence>
<dbReference type="InterPro" id="IPR050641">
    <property type="entry name" value="RIFMO-like"/>
</dbReference>
<dbReference type="GO" id="GO:0016709">
    <property type="term" value="F:oxidoreductase activity, acting on paired donors, with incorporation or reduction of molecular oxygen, NAD(P)H as one donor, and incorporation of one atom of oxygen"/>
    <property type="evidence" value="ECO:0007669"/>
    <property type="project" value="UniProtKB-ARBA"/>
</dbReference>
<dbReference type="Gene3D" id="3.30.9.10">
    <property type="entry name" value="D-Amino Acid Oxidase, subunit A, domain 2"/>
    <property type="match status" value="1"/>
</dbReference>
<evidence type="ECO:0000259" key="8">
    <source>
        <dbReference type="Pfam" id="PF07976"/>
    </source>
</evidence>
<evidence type="ECO:0000259" key="7">
    <source>
        <dbReference type="Pfam" id="PF01494"/>
    </source>
</evidence>
<reference evidence="9" key="2">
    <citation type="journal article" date="2022" name="Microbiol. Resour. Announc.">
        <title>Whole-Genome Sequence of Entomortierella parvispora E1425, a Mucoromycotan Fungus Associated with Burkholderiaceae-Related Endosymbiotic Bacteria.</title>
        <authorList>
            <person name="Herlambang A."/>
            <person name="Guo Y."/>
            <person name="Takashima Y."/>
            <person name="Narisawa K."/>
            <person name="Ohta H."/>
            <person name="Nishizawa T."/>
        </authorList>
    </citation>
    <scope>NUCLEOTIDE SEQUENCE</scope>
    <source>
        <strain evidence="9">E1425</strain>
    </source>
</reference>
<feature type="region of interest" description="Disordered" evidence="6">
    <location>
        <begin position="454"/>
        <end position="473"/>
    </location>
</feature>
<protein>
    <recommendedName>
        <fullName evidence="11">FAD-binding domain-containing protein</fullName>
    </recommendedName>
</protein>
<evidence type="ECO:0000256" key="6">
    <source>
        <dbReference type="SAM" id="MobiDB-lite"/>
    </source>
</evidence>
<feature type="domain" description="FAD-binding" evidence="7">
    <location>
        <begin position="15"/>
        <end position="143"/>
    </location>
</feature>
<dbReference type="InterPro" id="IPR036188">
    <property type="entry name" value="FAD/NAD-bd_sf"/>
</dbReference>
<reference evidence="9" key="1">
    <citation type="submission" date="2021-11" db="EMBL/GenBank/DDBJ databases">
        <authorList>
            <person name="Herlambang A."/>
            <person name="Guo Y."/>
            <person name="Takashima Y."/>
            <person name="Nishizawa T."/>
        </authorList>
    </citation>
    <scope>NUCLEOTIDE SEQUENCE</scope>
    <source>
        <strain evidence="9">E1425</strain>
    </source>
</reference>
<evidence type="ECO:0008006" key="11">
    <source>
        <dbReference type="Google" id="ProtNLM"/>
    </source>
</evidence>
<comment type="caution">
    <text evidence="9">The sequence shown here is derived from an EMBL/GenBank/DDBJ whole genome shotgun (WGS) entry which is preliminary data.</text>
</comment>
<evidence type="ECO:0000313" key="9">
    <source>
        <dbReference type="EMBL" id="GJJ71767.1"/>
    </source>
</evidence>
<dbReference type="Gene3D" id="3.40.30.20">
    <property type="match status" value="1"/>
</dbReference>
<evidence type="ECO:0000256" key="5">
    <source>
        <dbReference type="ARBA" id="ARBA00023002"/>
    </source>
</evidence>
<evidence type="ECO:0000256" key="2">
    <source>
        <dbReference type="ARBA" id="ARBA00007801"/>
    </source>
</evidence>
<evidence type="ECO:0000256" key="3">
    <source>
        <dbReference type="ARBA" id="ARBA00022630"/>
    </source>
</evidence>
<dbReference type="Proteomes" id="UP000827284">
    <property type="component" value="Unassembled WGS sequence"/>
</dbReference>
<feature type="domain" description="FAD-binding" evidence="7">
    <location>
        <begin position="194"/>
        <end position="399"/>
    </location>
</feature>
<evidence type="ECO:0000256" key="4">
    <source>
        <dbReference type="ARBA" id="ARBA00022827"/>
    </source>
</evidence>
<dbReference type="AlphaFoldDB" id="A0A9P3LV84"/>
<proteinExistence type="inferred from homology"/>
<dbReference type="InterPro" id="IPR038220">
    <property type="entry name" value="PHOX_C_sf"/>
</dbReference>
<name>A0A9P3LV84_9FUNG</name>
<evidence type="ECO:0000313" key="10">
    <source>
        <dbReference type="Proteomes" id="UP000827284"/>
    </source>
</evidence>
<dbReference type="OrthoDB" id="2690153at2759"/>
<comment type="cofactor">
    <cofactor evidence="1">
        <name>FAD</name>
        <dbReference type="ChEBI" id="CHEBI:57692"/>
    </cofactor>
</comment>
<dbReference type="InterPro" id="IPR036249">
    <property type="entry name" value="Thioredoxin-like_sf"/>
</dbReference>
<dbReference type="Pfam" id="PF07976">
    <property type="entry name" value="Phe_hydrox_dim"/>
    <property type="match status" value="1"/>
</dbReference>
<keyword evidence="4" id="KW-0274">FAD</keyword>
<dbReference type="Gene3D" id="3.50.50.60">
    <property type="entry name" value="FAD/NAD(P)-binding domain"/>
    <property type="match status" value="1"/>
</dbReference>
<dbReference type="SUPFAM" id="SSF51905">
    <property type="entry name" value="FAD/NAD(P)-binding domain"/>
    <property type="match status" value="1"/>
</dbReference>
<comment type="similarity">
    <text evidence="2">Belongs to the PheA/TfdB FAD monooxygenase family.</text>
</comment>
<organism evidence="9 10">
    <name type="scientific">Entomortierella parvispora</name>
    <dbReference type="NCBI Taxonomy" id="205924"/>
    <lineage>
        <taxon>Eukaryota</taxon>
        <taxon>Fungi</taxon>
        <taxon>Fungi incertae sedis</taxon>
        <taxon>Mucoromycota</taxon>
        <taxon>Mortierellomycotina</taxon>
        <taxon>Mortierellomycetes</taxon>
        <taxon>Mortierellales</taxon>
        <taxon>Mortierellaceae</taxon>
        <taxon>Entomortierella</taxon>
    </lineage>
</organism>
<dbReference type="PRINTS" id="PR00420">
    <property type="entry name" value="RNGMNOXGNASE"/>
</dbReference>
<keyword evidence="3" id="KW-0285">Flavoprotein</keyword>
<sequence>MPDPSIPPNAHKTAEVPVLISGAGPTGLFTALLLTKMNIPCRILERDLHFSPLSKALAIHSRTQEILQMTDPELIQQFLDVGYFPEKVRFYFDGKLVSGFDIIPGSESHYSKILLVPQAKTVQILSNALEKAGGKIEWGWELVDTKVVESIDGDSSSSSWVETTVRKAIQGTNTRVGESTILGTVELAGEDEEKMYEYETIKSQYLIGSDGGRSAVRHKIQMPFPGRTRDIHMILFDGTVKSNISMEHFTFISGKHNRTLGIFPIGEKDKVQLVLKLGSLTPDQFEAQKSCPPSIEAFQQLLDESISPLEITIQDAKLLTHYRINERRAKEFSYRGRIFLAGDSAHVHSPAGGQGLNMGLQDAYNLAWKMGMVINGTAPPSLLDSYGEERPAIADEVIKLTIKTLFMEFGDGNMFQRALRRAFITIAPIIVPLIKGSPPASMIGLRYYENSLNKKHKTQTTPSGTGAVGRRAQDGSLIPLQSKTSNSTITSATESSTATRLHELMANPGSFHILVFTGDLWTDRPESADDLSKMAERHLAHWRSKWPSAAKDQHQFRVHTLTTLYATTTAATVTGGANPSMEKKMGDGAAYTDLKGLLHCRYNVDSKVNKKYPDSAGALVVVRPDSHIAYRVQGVGESAWKDVDEYFGSILSHPMVEQ</sequence>
<accession>A0A9P3LV84</accession>
<feature type="domain" description="Phenol hydroxylase-like C-terminal dimerisation" evidence="8">
    <location>
        <begin position="488"/>
        <end position="652"/>
    </location>
</feature>
<keyword evidence="10" id="KW-1185">Reference proteome</keyword>
<gene>
    <name evidence="9" type="ORF">EMPS_04124</name>
</gene>
<dbReference type="PANTHER" id="PTHR43004">
    <property type="entry name" value="TRK SYSTEM POTASSIUM UPTAKE PROTEIN"/>
    <property type="match status" value="1"/>
</dbReference>
<dbReference type="PANTHER" id="PTHR43004:SF19">
    <property type="entry name" value="BINDING MONOOXYGENASE, PUTATIVE (JCVI)-RELATED"/>
    <property type="match status" value="1"/>
</dbReference>
<dbReference type="InterPro" id="IPR002938">
    <property type="entry name" value="FAD-bd"/>
</dbReference>
<dbReference type="InterPro" id="IPR012941">
    <property type="entry name" value="Phe_hydrox_C_dim_dom"/>
</dbReference>
<dbReference type="GO" id="GO:0071949">
    <property type="term" value="F:FAD binding"/>
    <property type="evidence" value="ECO:0007669"/>
    <property type="project" value="InterPro"/>
</dbReference>
<keyword evidence="5" id="KW-0560">Oxidoreductase</keyword>
<dbReference type="Pfam" id="PF01494">
    <property type="entry name" value="FAD_binding_3"/>
    <property type="match status" value="2"/>
</dbReference>
<dbReference type="EMBL" id="BQFW01000006">
    <property type="protein sequence ID" value="GJJ71767.1"/>
    <property type="molecule type" value="Genomic_DNA"/>
</dbReference>